<evidence type="ECO:0000313" key="4">
    <source>
        <dbReference type="Proteomes" id="UP000245539"/>
    </source>
</evidence>
<protein>
    <recommendedName>
        <fullName evidence="5">Nucleotidyltransferase</fullName>
    </recommendedName>
</protein>
<feature type="domain" description="DUF294" evidence="2">
    <location>
        <begin position="199"/>
        <end position="340"/>
    </location>
</feature>
<dbReference type="OrthoDB" id="9808528at2"/>
<dbReference type="CDD" id="cd05401">
    <property type="entry name" value="NT_GlnE_GlnD_like"/>
    <property type="match status" value="1"/>
</dbReference>
<evidence type="ECO:0000259" key="2">
    <source>
        <dbReference type="Pfam" id="PF10335"/>
    </source>
</evidence>
<dbReference type="EMBL" id="QGKM01000014">
    <property type="protein sequence ID" value="PWQ98845.1"/>
    <property type="molecule type" value="Genomic_DNA"/>
</dbReference>
<evidence type="ECO:0000313" key="3">
    <source>
        <dbReference type="EMBL" id="PWQ98845.1"/>
    </source>
</evidence>
<dbReference type="InterPro" id="IPR018821">
    <property type="entry name" value="DUF294_put_nucleoTrafse_sb-bd"/>
</dbReference>
<sequence>MIDPSRILADIDNANDLATLQQISQQVPELQIQITQQGRKANELGRIISSITTEITIRLIQLAEQQLGPPPVPYAWIVAGSQAREEQTSHTDQDTGLVISNAMRPEHDAWFESLARFVSDGLNSCGYIYCPGDVMASNPKWRQTQNGWREHFHQWIDQPRKRGLMYSSIFFDLRAIYGDISLWDELHSEVLQHTRGNSLFLAQLSSIALHHRAPLGLFNRFQLCSEPHADTVDIKHGGIIPIVDMARIFALETGVLAVNTRERLQQTAGSEALSHSGSQSLLAAFDFLHNLRANHQLRQLLANEKADNYINPKALCGAERKQLRASFKVIRSMQRTIKSRLGDGLLDE</sequence>
<evidence type="ECO:0008006" key="5">
    <source>
        <dbReference type="Google" id="ProtNLM"/>
    </source>
</evidence>
<gene>
    <name evidence="3" type="ORF">DKW60_07315</name>
</gene>
<dbReference type="Pfam" id="PF10335">
    <property type="entry name" value="DUF294_C"/>
    <property type="match status" value="1"/>
</dbReference>
<dbReference type="Proteomes" id="UP000245539">
    <property type="component" value="Unassembled WGS sequence"/>
</dbReference>
<name>A0A317CJT0_9GAMM</name>
<reference evidence="3 4" key="1">
    <citation type="submission" date="2018-05" db="EMBL/GenBank/DDBJ databases">
        <title>Leucothrix arctica sp. nov., isolated from Arctic seawater.</title>
        <authorList>
            <person name="Choi A."/>
            <person name="Baek K."/>
        </authorList>
    </citation>
    <scope>NUCLEOTIDE SEQUENCE [LARGE SCALE GENOMIC DNA]</scope>
    <source>
        <strain evidence="3 4">JCM 18388</strain>
    </source>
</reference>
<organism evidence="3 4">
    <name type="scientific">Leucothrix pacifica</name>
    <dbReference type="NCBI Taxonomy" id="1247513"/>
    <lineage>
        <taxon>Bacteria</taxon>
        <taxon>Pseudomonadati</taxon>
        <taxon>Pseudomonadota</taxon>
        <taxon>Gammaproteobacteria</taxon>
        <taxon>Thiotrichales</taxon>
        <taxon>Thiotrichaceae</taxon>
        <taxon>Leucothrix</taxon>
    </lineage>
</organism>
<feature type="domain" description="Protein-PII uridylyltransferase N-terminal" evidence="1">
    <location>
        <begin position="25"/>
        <end position="160"/>
    </location>
</feature>
<dbReference type="RefSeq" id="WP_109837007.1">
    <property type="nucleotide sequence ID" value="NZ_QGKM01000014.1"/>
</dbReference>
<accession>A0A317CJT0</accession>
<dbReference type="Pfam" id="PF03445">
    <property type="entry name" value="DUF294"/>
    <property type="match status" value="1"/>
</dbReference>
<dbReference type="AlphaFoldDB" id="A0A317CJT0"/>
<proteinExistence type="predicted"/>
<evidence type="ECO:0000259" key="1">
    <source>
        <dbReference type="Pfam" id="PF03445"/>
    </source>
</evidence>
<dbReference type="GO" id="GO:0008773">
    <property type="term" value="F:[protein-PII] uridylyltransferase activity"/>
    <property type="evidence" value="ECO:0007669"/>
    <property type="project" value="InterPro"/>
</dbReference>
<comment type="caution">
    <text evidence="3">The sequence shown here is derived from an EMBL/GenBank/DDBJ whole genome shotgun (WGS) entry which is preliminary data.</text>
</comment>
<keyword evidence="4" id="KW-1185">Reference proteome</keyword>
<dbReference type="InterPro" id="IPR005105">
    <property type="entry name" value="GlnD_Uridyltrans_N"/>
</dbReference>